<feature type="transmembrane region" description="Helical" evidence="1">
    <location>
        <begin position="141"/>
        <end position="162"/>
    </location>
</feature>
<organism evidence="2 3">
    <name type="scientific">Bosea psychrotolerans</name>
    <dbReference type="NCBI Taxonomy" id="1871628"/>
    <lineage>
        <taxon>Bacteria</taxon>
        <taxon>Pseudomonadati</taxon>
        <taxon>Pseudomonadota</taxon>
        <taxon>Alphaproteobacteria</taxon>
        <taxon>Hyphomicrobiales</taxon>
        <taxon>Boseaceae</taxon>
        <taxon>Bosea</taxon>
    </lineage>
</organism>
<name>A0A2S4M2P9_9HYPH</name>
<dbReference type="OrthoDB" id="5936191at2"/>
<dbReference type="AlphaFoldDB" id="A0A2S4M2P9"/>
<protein>
    <submittedName>
        <fullName evidence="2">Uncharacterized protein</fullName>
    </submittedName>
</protein>
<dbReference type="EMBL" id="PQFZ01000013">
    <property type="protein sequence ID" value="POR48982.1"/>
    <property type="molecule type" value="Genomic_DNA"/>
</dbReference>
<sequence>MIAPDQRHLAPLSHAQSWLQHLPLRWGRNVGIIGLAISTASLLLTLLSSGTVSPSLVTSHLATSAAFAFLSGLVGLLACFGLRKPFRRSPTEAVGRITPRFVTGAAVLTGALLLIEFLFQWREGHRLALSGNAAEDAGYCVGFVGSAALLGFLVSLVSKWGLRRAIKRDGTSPGLEHRESLISPVAGELATTPGPGPISVLPARRSINFIAQHWRGENSLAWSYWGVAVVGYALALGAITGVGLLFSTDKGFDPGPIFWLRLATWSIVFVVLFWQVVGTWRSATHHAACRTAANLGTGWATAAKIMLVLGVVRTLADFAQGGALQLAETYDMAFRGDPRMPAYSLRVMRNGTEIEVSGGFKFGLTADFERVVSASPQIRVVHLTSGGGRLGEAAKLGKAISRRGLLTYVPTHCESACTLAFAAGRERWLHRSGKLGFHGPAFPGTTTADLEAAASAWKTQYRTAGFAQSFVDRALAVPSAEIWYPTMPELTAARAVTSIADGSEFAASGYETRAAVELFAKNLAKNIPAFGAMQARLPQDFQRIAGTYYDGYMNGLSETELIAALREQLIQVIQVNKARADDAVLIGFAKVALDRYVALGQRNPSLCYRYVTGVGGPVNISNEVPQASIQRELALGEQAIATSAPRPPIDPQILETLMNRVQAILAKRFTAEKLGIFQLPSVPPVLHADYCNITAAMYQEILALPPAEAALILRSFETQ</sequence>
<feature type="transmembrane region" description="Helical" evidence="1">
    <location>
        <begin position="258"/>
        <end position="277"/>
    </location>
</feature>
<keyword evidence="3" id="KW-1185">Reference proteome</keyword>
<feature type="transmembrane region" description="Helical" evidence="1">
    <location>
        <begin position="61"/>
        <end position="80"/>
    </location>
</feature>
<evidence type="ECO:0000256" key="1">
    <source>
        <dbReference type="SAM" id="Phobius"/>
    </source>
</evidence>
<dbReference type="RefSeq" id="WP_103719916.1">
    <property type="nucleotide sequence ID" value="NZ_PQFZ01000013.1"/>
</dbReference>
<dbReference type="Proteomes" id="UP000236919">
    <property type="component" value="Unassembled WGS sequence"/>
</dbReference>
<keyword evidence="1" id="KW-1133">Transmembrane helix</keyword>
<comment type="caution">
    <text evidence="2">The sequence shown here is derived from an EMBL/GenBank/DDBJ whole genome shotgun (WGS) entry which is preliminary data.</text>
</comment>
<evidence type="ECO:0000313" key="3">
    <source>
        <dbReference type="Proteomes" id="UP000236919"/>
    </source>
</evidence>
<reference evidence="2 3" key="1">
    <citation type="submission" date="2018-01" db="EMBL/GenBank/DDBJ databases">
        <title>Genomic Encyclopedia of Type Strains, Phase III (KMG-III): the genomes of soil and plant-associated and newly described type strains.</title>
        <authorList>
            <person name="Whitman W."/>
        </authorList>
    </citation>
    <scope>NUCLEOTIDE SEQUENCE [LARGE SCALE GENOMIC DNA]</scope>
    <source>
        <strain evidence="2 3">1131</strain>
    </source>
</reference>
<feature type="transmembrane region" description="Helical" evidence="1">
    <location>
        <begin position="222"/>
        <end position="246"/>
    </location>
</feature>
<proteinExistence type="predicted"/>
<dbReference type="SUPFAM" id="SSF52096">
    <property type="entry name" value="ClpP/crotonase"/>
    <property type="match status" value="1"/>
</dbReference>
<keyword evidence="1" id="KW-0472">Membrane</keyword>
<evidence type="ECO:0000313" key="2">
    <source>
        <dbReference type="EMBL" id="POR48982.1"/>
    </source>
</evidence>
<feature type="transmembrane region" description="Helical" evidence="1">
    <location>
        <begin position="30"/>
        <end position="49"/>
    </location>
</feature>
<feature type="transmembrane region" description="Helical" evidence="1">
    <location>
        <begin position="101"/>
        <end position="121"/>
    </location>
</feature>
<gene>
    <name evidence="2" type="ORF">CYD53_113113</name>
</gene>
<accession>A0A2S4M2P9</accession>
<keyword evidence="1" id="KW-0812">Transmembrane</keyword>
<dbReference type="InterPro" id="IPR029045">
    <property type="entry name" value="ClpP/crotonase-like_dom_sf"/>
</dbReference>